<dbReference type="PROSITE" id="PS00028">
    <property type="entry name" value="ZINC_FINGER_C2H2_1"/>
    <property type="match status" value="10"/>
</dbReference>
<proteinExistence type="predicted"/>
<dbReference type="GO" id="GO:0005654">
    <property type="term" value="C:nucleoplasm"/>
    <property type="evidence" value="ECO:0007669"/>
    <property type="project" value="TreeGrafter"/>
</dbReference>
<feature type="region of interest" description="Disordered" evidence="11">
    <location>
        <begin position="289"/>
        <end position="311"/>
    </location>
</feature>
<comment type="subcellular location">
    <subcellularLocation>
        <location evidence="1">Nucleus</location>
    </subcellularLocation>
</comment>
<feature type="domain" description="C2H2-type" evidence="12">
    <location>
        <begin position="654"/>
        <end position="681"/>
    </location>
</feature>
<dbReference type="FunFam" id="3.30.160.60:FF:000618">
    <property type="entry name" value="zinc finger protein 341 isoform X1"/>
    <property type="match status" value="1"/>
</dbReference>
<feature type="domain" description="C2H2-type" evidence="12">
    <location>
        <begin position="506"/>
        <end position="533"/>
    </location>
</feature>
<dbReference type="FunFam" id="3.30.160.60:FF:001049">
    <property type="entry name" value="zinc finger protein 319"/>
    <property type="match status" value="1"/>
</dbReference>
<feature type="domain" description="C2H2-type" evidence="12">
    <location>
        <begin position="626"/>
        <end position="653"/>
    </location>
</feature>
<gene>
    <name evidence="13" type="primary">ORF138439</name>
</gene>
<dbReference type="InterPro" id="IPR036236">
    <property type="entry name" value="Znf_C2H2_sf"/>
</dbReference>
<evidence type="ECO:0000256" key="6">
    <source>
        <dbReference type="ARBA" id="ARBA00023015"/>
    </source>
</evidence>
<evidence type="ECO:0000256" key="2">
    <source>
        <dbReference type="ARBA" id="ARBA00022723"/>
    </source>
</evidence>
<keyword evidence="9" id="KW-0539">Nucleus</keyword>
<feature type="compositionally biased region" description="Polar residues" evidence="11">
    <location>
        <begin position="289"/>
        <end position="300"/>
    </location>
</feature>
<dbReference type="SUPFAM" id="SSF57667">
    <property type="entry name" value="beta-beta-alpha zinc fingers"/>
    <property type="match status" value="6"/>
</dbReference>
<dbReference type="PANTHER" id="PTHR24399:SF23">
    <property type="entry name" value="C2H2-TYPE DOMAIN-CONTAINING PROTEIN"/>
    <property type="match status" value="1"/>
</dbReference>
<dbReference type="GO" id="GO:0001227">
    <property type="term" value="F:DNA-binding transcription repressor activity, RNA polymerase II-specific"/>
    <property type="evidence" value="ECO:0007669"/>
    <property type="project" value="TreeGrafter"/>
</dbReference>
<dbReference type="FunFam" id="3.30.160.60:FF:000679">
    <property type="entry name" value="Zinc finger protein 341"/>
    <property type="match status" value="1"/>
</dbReference>
<dbReference type="InterPro" id="IPR013087">
    <property type="entry name" value="Znf_C2H2_type"/>
</dbReference>
<feature type="domain" description="C2H2-type" evidence="12">
    <location>
        <begin position="386"/>
        <end position="408"/>
    </location>
</feature>
<keyword evidence="5" id="KW-0862">Zinc</keyword>
<dbReference type="SMART" id="SM00355">
    <property type="entry name" value="ZnF_C2H2"/>
    <property type="match status" value="13"/>
</dbReference>
<keyword evidence="2" id="KW-0479">Metal-binding</keyword>
<evidence type="ECO:0000256" key="4">
    <source>
        <dbReference type="ARBA" id="ARBA00022771"/>
    </source>
</evidence>
<evidence type="ECO:0000256" key="10">
    <source>
        <dbReference type="PROSITE-ProRule" id="PRU00042"/>
    </source>
</evidence>
<feature type="domain" description="C2H2-type" evidence="12">
    <location>
        <begin position="534"/>
        <end position="563"/>
    </location>
</feature>
<feature type="domain" description="C2H2-type" evidence="12">
    <location>
        <begin position="710"/>
        <end position="742"/>
    </location>
</feature>
<organism evidence="13">
    <name type="scientific">Arion vulgaris</name>
    <dbReference type="NCBI Taxonomy" id="1028688"/>
    <lineage>
        <taxon>Eukaryota</taxon>
        <taxon>Metazoa</taxon>
        <taxon>Spiralia</taxon>
        <taxon>Lophotrochozoa</taxon>
        <taxon>Mollusca</taxon>
        <taxon>Gastropoda</taxon>
        <taxon>Heterobranchia</taxon>
        <taxon>Euthyneura</taxon>
        <taxon>Panpulmonata</taxon>
        <taxon>Eupulmonata</taxon>
        <taxon>Stylommatophora</taxon>
        <taxon>Helicina</taxon>
        <taxon>Arionoidea</taxon>
        <taxon>Arionidae</taxon>
        <taxon>Arion</taxon>
    </lineage>
</organism>
<feature type="domain" description="C2H2-type" evidence="12">
    <location>
        <begin position="600"/>
        <end position="629"/>
    </location>
</feature>
<keyword evidence="8" id="KW-0804">Transcription</keyword>
<accession>A0A0B7ASR0</accession>
<dbReference type="GO" id="GO:0000978">
    <property type="term" value="F:RNA polymerase II cis-regulatory region sequence-specific DNA binding"/>
    <property type="evidence" value="ECO:0007669"/>
    <property type="project" value="TreeGrafter"/>
</dbReference>
<dbReference type="Pfam" id="PF00096">
    <property type="entry name" value="zf-C2H2"/>
    <property type="match status" value="8"/>
</dbReference>
<evidence type="ECO:0000313" key="13">
    <source>
        <dbReference type="EMBL" id="CEK83672.1"/>
    </source>
</evidence>
<evidence type="ECO:0000256" key="1">
    <source>
        <dbReference type="ARBA" id="ARBA00004123"/>
    </source>
</evidence>
<feature type="domain" description="C2H2-type" evidence="12">
    <location>
        <begin position="564"/>
        <end position="586"/>
    </location>
</feature>
<feature type="region of interest" description="Disordered" evidence="11">
    <location>
        <begin position="413"/>
        <end position="444"/>
    </location>
</feature>
<feature type="domain" description="C2H2-type" evidence="12">
    <location>
        <begin position="771"/>
        <end position="800"/>
    </location>
</feature>
<evidence type="ECO:0000256" key="11">
    <source>
        <dbReference type="SAM" id="MobiDB-lite"/>
    </source>
</evidence>
<dbReference type="Gene3D" id="3.30.160.60">
    <property type="entry name" value="Classic Zinc Finger"/>
    <property type="match status" value="8"/>
</dbReference>
<feature type="domain" description="C2H2-type" evidence="12">
    <location>
        <begin position="61"/>
        <end position="93"/>
    </location>
</feature>
<keyword evidence="4 10" id="KW-0863">Zinc-finger</keyword>
<protein>
    <recommendedName>
        <fullName evidence="12">C2H2-type domain-containing protein</fullName>
    </recommendedName>
</protein>
<keyword evidence="6" id="KW-0805">Transcription regulation</keyword>
<evidence type="ECO:0000256" key="3">
    <source>
        <dbReference type="ARBA" id="ARBA00022737"/>
    </source>
</evidence>
<evidence type="ECO:0000256" key="5">
    <source>
        <dbReference type="ARBA" id="ARBA00022833"/>
    </source>
</evidence>
<feature type="domain" description="C2H2-type" evidence="12">
    <location>
        <begin position="682"/>
        <end position="709"/>
    </location>
</feature>
<evidence type="ECO:0000256" key="8">
    <source>
        <dbReference type="ARBA" id="ARBA00023163"/>
    </source>
</evidence>
<dbReference type="AlphaFoldDB" id="A0A0B7ASR0"/>
<dbReference type="EMBL" id="HACG01036807">
    <property type="protein sequence ID" value="CEK83672.1"/>
    <property type="molecule type" value="Transcribed_RNA"/>
</dbReference>
<evidence type="ECO:0000256" key="9">
    <source>
        <dbReference type="ARBA" id="ARBA00023242"/>
    </source>
</evidence>
<dbReference type="FunFam" id="3.30.160.60:FF:001132">
    <property type="entry name" value="Zinc finger protein 341"/>
    <property type="match status" value="1"/>
</dbReference>
<feature type="domain" description="C2H2-type" evidence="12">
    <location>
        <begin position="743"/>
        <end position="770"/>
    </location>
</feature>
<reference evidence="13" key="1">
    <citation type="submission" date="2014-12" db="EMBL/GenBank/DDBJ databases">
        <title>Insight into the proteome of Arion vulgaris.</title>
        <authorList>
            <person name="Aradska J."/>
            <person name="Bulat T."/>
            <person name="Smidak R."/>
            <person name="Sarate P."/>
            <person name="Gangsoo J."/>
            <person name="Sialana F."/>
            <person name="Bilban M."/>
            <person name="Lubec G."/>
        </authorList>
    </citation>
    <scope>NUCLEOTIDE SEQUENCE</scope>
    <source>
        <tissue evidence="13">Skin</tissue>
    </source>
</reference>
<sequence length="1188" mass="130597">MERLTAAGSGQDVAACIAYCYQLNQPVNVQAVDSQTAAAVQSLLDSQVITEAQDEEDEDIFQCGKCKKQFRSLTSFVSHKQTQCIIQHQHQQLQQSLTLEQSHPSRLTLNTGPNTFSSTISLAGTLSQNPVNGSVSTISTAAPILQAHPCLTRSLNQPSRNPTLSLGTVPSSPISQLSQSMVFTDDLLALSSLDSASLGAPATIQMVTGSAHGQTVHTSNNMTIFSPVTGLTNHNNSMTSASTPGPGQLLVQPGQHITLTSITDKSMHHQQQLCQPLTLQSPATITLSQPTPQNVQSQMFKPSPTKAGRRSAQKKLTTVLNADNSVSLLSTRKGKTAKHARHNNAEVSQEDLSIKAKLQCEYCNKEFTKNFDLQQHVRAHTGEKPFQCIVCGRAFAQKSNVKKHMATHKVWPCGTSNTLPRQPDPVMDDKDSSQPSAPEAPAPVMTTTVVTPTPDIVSIPHISAANIDDQNLLKSMVQKLNALKAGSQSENEDDGPKVKVVVDNSYICQYCPTKFKSYYQLKSHLVTHKSEQVYKCVMRNCGLSFHDLDTFLEHVKSHEDEMSYRCHQCHKYFKTLYDLGVHQYSHIYMNQGVKSGPRHFQCTKCGNKYTTPEALEHHLSTTSHDYKCPHCYKQFTCERFLRRHLPIHGSEGQFECPQCKKRFKTEHYLKSHVLIHTGETPFACEICQAAFNRKDKLKRHMTIHDSVKKYRCPFRTIAGCTKEFNRPDKLKAHIITHSGIKPYKCAICNKGFSRRPHLLEHERGHNLDYRFKCEKCGKGFFRPKLFHEHKCQPSRSGAEQQFRPRNRRKIGRPRKRMISIVPDSISKSRGKQYASRTRSKGKILQFPSQMAAHLSEKQRLQRSAEVLNEVMGSVNDKDDVSFREPSTVSVEVVKALPVMSSVKTSGVIDIDSNGTMSVHISGLDDGKDVNIGDSLGAHVQHISVGPGGELMDHFVVHLTESVDGSSPTIQTAFIPAVAGAQIFANTSQEMGIQPIAIIEARSFHVSDCSGKQSLASAGANAIMRSHRMHMQNDGGGQENMIVSGDYVTVSEGAHILHDRVQVVTSKFRDSSKMNLCEASRANGGVMMSSHASDVMMSGVVDVSISERNGMSDVGCKEEAVMVIDNHSLMVSASEMSAGATDVGGDMMDGALSLFSPPVSADSYVGGQAFITCPTHLVDYAHTVLQGPS</sequence>
<name>A0A0B7ASR0_9EUPU</name>
<keyword evidence="7" id="KW-0238">DNA-binding</keyword>
<evidence type="ECO:0000259" key="12">
    <source>
        <dbReference type="PROSITE" id="PS50157"/>
    </source>
</evidence>
<evidence type="ECO:0000256" key="7">
    <source>
        <dbReference type="ARBA" id="ARBA00023125"/>
    </source>
</evidence>
<keyword evidence="3" id="KW-0677">Repeat</keyword>
<feature type="compositionally biased region" description="Low complexity" evidence="11">
    <location>
        <begin position="433"/>
        <end position="444"/>
    </location>
</feature>
<dbReference type="PROSITE" id="PS50157">
    <property type="entry name" value="ZINC_FINGER_C2H2_2"/>
    <property type="match status" value="13"/>
</dbReference>
<dbReference type="GO" id="GO:0008270">
    <property type="term" value="F:zinc ion binding"/>
    <property type="evidence" value="ECO:0007669"/>
    <property type="project" value="UniProtKB-KW"/>
</dbReference>
<feature type="domain" description="C2H2-type" evidence="12">
    <location>
        <begin position="358"/>
        <end position="385"/>
    </location>
</feature>
<dbReference type="PANTHER" id="PTHR24399">
    <property type="entry name" value="ZINC FINGER AND BTB DOMAIN-CONTAINING"/>
    <property type="match status" value="1"/>
</dbReference>